<dbReference type="GeneID" id="24819650"/>
<dbReference type="KEGG" id="nin:NADRNF5_0400"/>
<sequence>MQKLVLGMFLILLLIPFSQSYSQEKTDTPSTLSVSLTSETPFVFQDSEGYTVVVGEVENNDSLSAVTNVVIQVKFYDDLDPNPLDINQGQTTLEVIPASGKSPYAIRSQTPNPNITQASVFLLGFDPSVSKQKGLSVYSNDVFYDTSLRFSGVLQNGGAPNTDTNVYLAFYDGFEPSRILGVSTIELGNVESNAEVPFEINEEIDPRAVGFLLFAESNIFNSDFVDVKIPPPQSMSKLVSISNVAVKDTNGNNLSEIKVGSTVNIVSKSVVEFSGKKIPAETPYTYYVQIKESGELPYVEFIGKFDGRFIGNQPQSQSIDWIPEKKGLFFIETFVWDRNNIPISEQGPFVLILVN</sequence>
<dbReference type="STRING" id="1580092.NADRNF5_0400"/>
<dbReference type="Proteomes" id="UP000032408">
    <property type="component" value="Chromosome"/>
</dbReference>
<dbReference type="HOGENOM" id="CLU_782158_0_0_2"/>
<protein>
    <submittedName>
        <fullName evidence="1">Uncharacterized protein</fullName>
    </submittedName>
</protein>
<name>A0A0D5C051_9ARCH</name>
<evidence type="ECO:0000313" key="2">
    <source>
        <dbReference type="Proteomes" id="UP000032408"/>
    </source>
</evidence>
<gene>
    <name evidence="1" type="ORF">NADRNF5_0400</name>
</gene>
<dbReference type="OrthoDB" id="11121at2157"/>
<accession>A0A0D5C051</accession>
<evidence type="ECO:0000313" key="1">
    <source>
        <dbReference type="EMBL" id="AJW70096.1"/>
    </source>
</evidence>
<reference evidence="2" key="1">
    <citation type="submission" date="2015-03" db="EMBL/GenBank/DDBJ databases">
        <title>Characterization of two novel Thaumarchaeota isolated from the Northern Adriatic Sea.</title>
        <authorList>
            <person name="Bayer B."/>
            <person name="Vojvoda J."/>
            <person name="Offre P."/>
            <person name="Srivastava A."/>
            <person name="Elisabeth N."/>
            <person name="Garcia J.A.L."/>
            <person name="Schleper C."/>
            <person name="Herndl G.J."/>
        </authorList>
    </citation>
    <scope>NUCLEOTIDE SEQUENCE [LARGE SCALE GENOMIC DNA]</scope>
    <source>
        <strain evidence="2">NF5</strain>
    </source>
</reference>
<reference evidence="1 2" key="2">
    <citation type="journal article" date="2016" name="ISME J.">
        <title>Physiological and genomic characterization of two novel marine thaumarchaeal strains indicates niche differentiation.</title>
        <authorList>
            <person name="Bayer B."/>
            <person name="Vojvoda J."/>
            <person name="Offre P."/>
            <person name="Alves R.J."/>
            <person name="Elisabeth N.H."/>
            <person name="Garcia J.A."/>
            <person name="Volland J.M."/>
            <person name="Srivastava A."/>
            <person name="Schleper C."/>
            <person name="Herndl G.J."/>
        </authorList>
    </citation>
    <scope>NUCLEOTIDE SEQUENCE [LARGE SCALE GENOMIC DNA]</scope>
    <source>
        <strain evidence="1 2">NF5</strain>
    </source>
</reference>
<dbReference type="RefSeq" id="WP_048115134.1">
    <property type="nucleotide sequence ID" value="NZ_CP011070.1"/>
</dbReference>
<dbReference type="EMBL" id="CP011070">
    <property type="protein sequence ID" value="AJW70096.1"/>
    <property type="molecule type" value="Genomic_DNA"/>
</dbReference>
<dbReference type="AlphaFoldDB" id="A0A0D5C051"/>
<keyword evidence="2" id="KW-1185">Reference proteome</keyword>
<organism evidence="1 2">
    <name type="scientific">Nitrosopumilus adriaticus</name>
    <dbReference type="NCBI Taxonomy" id="1580092"/>
    <lineage>
        <taxon>Archaea</taxon>
        <taxon>Nitrososphaerota</taxon>
        <taxon>Nitrososphaeria</taxon>
        <taxon>Nitrosopumilales</taxon>
        <taxon>Nitrosopumilaceae</taxon>
        <taxon>Nitrosopumilus</taxon>
    </lineage>
</organism>
<proteinExistence type="predicted"/>